<comment type="caution">
    <text evidence="1">The sequence shown here is derived from an EMBL/GenBank/DDBJ whole genome shotgun (WGS) entry which is preliminary data.</text>
</comment>
<dbReference type="Proteomes" id="UP000294543">
    <property type="component" value="Unassembled WGS sequence"/>
</dbReference>
<name>A0A4R4WBG3_9ACTN</name>
<accession>A0A4R4WBG3</accession>
<sequence>MYERSARQGRKVMREYVLLWSGGEEWLTLTEEHIEDLAGLGKVFVERVSESLRPKVAAALARGESYLFPRWGDGPFVELTAEGVGGDDGVISWHELAAVDVQAGHIVIRGKYGQALVRSWGDTGNAGMLVAMLRSSIANSVS</sequence>
<proteinExistence type="predicted"/>
<dbReference type="AlphaFoldDB" id="A0A4R4WBG3"/>
<evidence type="ECO:0000313" key="1">
    <source>
        <dbReference type="EMBL" id="TDD15481.1"/>
    </source>
</evidence>
<keyword evidence="2" id="KW-1185">Reference proteome</keyword>
<gene>
    <name evidence="1" type="ORF">E1294_34235</name>
</gene>
<organism evidence="1 2">
    <name type="scientific">Nonomuraea diastatica</name>
    <dbReference type="NCBI Taxonomy" id="1848329"/>
    <lineage>
        <taxon>Bacteria</taxon>
        <taxon>Bacillati</taxon>
        <taxon>Actinomycetota</taxon>
        <taxon>Actinomycetes</taxon>
        <taxon>Streptosporangiales</taxon>
        <taxon>Streptosporangiaceae</taxon>
        <taxon>Nonomuraea</taxon>
    </lineage>
</organism>
<protein>
    <submittedName>
        <fullName evidence="1">Uncharacterized protein</fullName>
    </submittedName>
</protein>
<dbReference type="EMBL" id="SMKP01000124">
    <property type="protein sequence ID" value="TDD15481.1"/>
    <property type="molecule type" value="Genomic_DNA"/>
</dbReference>
<reference evidence="1 2" key="1">
    <citation type="submission" date="2019-03" db="EMBL/GenBank/DDBJ databases">
        <title>Draft genome sequences of novel Actinobacteria.</title>
        <authorList>
            <person name="Sahin N."/>
            <person name="Ay H."/>
            <person name="Saygin H."/>
        </authorList>
    </citation>
    <scope>NUCLEOTIDE SEQUENCE [LARGE SCALE GENOMIC DNA]</scope>
    <source>
        <strain evidence="1 2">KC712</strain>
    </source>
</reference>
<evidence type="ECO:0000313" key="2">
    <source>
        <dbReference type="Proteomes" id="UP000294543"/>
    </source>
</evidence>